<gene>
    <name evidence="2" type="ORF">XAT740_LOCUS51281</name>
</gene>
<name>A0A816D189_ADIRI</name>
<dbReference type="EMBL" id="CAJNOR010008106">
    <property type="protein sequence ID" value="CAF1628744.1"/>
    <property type="molecule type" value="Genomic_DNA"/>
</dbReference>
<proteinExistence type="predicted"/>
<comment type="caution">
    <text evidence="2">The sequence shown here is derived from an EMBL/GenBank/DDBJ whole genome shotgun (WGS) entry which is preliminary data.</text>
</comment>
<feature type="region of interest" description="Disordered" evidence="1">
    <location>
        <begin position="31"/>
        <end position="85"/>
    </location>
</feature>
<protein>
    <submittedName>
        <fullName evidence="2">Uncharacterized protein</fullName>
    </submittedName>
</protein>
<dbReference type="Proteomes" id="UP000663828">
    <property type="component" value="Unassembled WGS sequence"/>
</dbReference>
<evidence type="ECO:0000256" key="1">
    <source>
        <dbReference type="SAM" id="MobiDB-lite"/>
    </source>
</evidence>
<organism evidence="2 3">
    <name type="scientific">Adineta ricciae</name>
    <name type="common">Rotifer</name>
    <dbReference type="NCBI Taxonomy" id="249248"/>
    <lineage>
        <taxon>Eukaryota</taxon>
        <taxon>Metazoa</taxon>
        <taxon>Spiralia</taxon>
        <taxon>Gnathifera</taxon>
        <taxon>Rotifera</taxon>
        <taxon>Eurotatoria</taxon>
        <taxon>Bdelloidea</taxon>
        <taxon>Adinetida</taxon>
        <taxon>Adinetidae</taxon>
        <taxon>Adineta</taxon>
    </lineage>
</organism>
<evidence type="ECO:0000313" key="3">
    <source>
        <dbReference type="Proteomes" id="UP000663828"/>
    </source>
</evidence>
<sequence>MGPRGPHDTDDMIYMIFHLDENDTIHKRIDTDDEHSHDDYDYIASETDDTSAEEHVSERSDSSNSGVDPADSTADRQPETLEKENTVWFINPITKIIRFIHWKKGERDTAKLEHHCWSSSD</sequence>
<keyword evidence="3" id="KW-1185">Reference proteome</keyword>
<feature type="compositionally biased region" description="Basic and acidic residues" evidence="1">
    <location>
        <begin position="73"/>
        <end position="85"/>
    </location>
</feature>
<accession>A0A816D189</accession>
<dbReference type="AlphaFoldDB" id="A0A816D189"/>
<feature type="compositionally biased region" description="Basic and acidic residues" evidence="1">
    <location>
        <begin position="52"/>
        <end position="61"/>
    </location>
</feature>
<feature type="compositionally biased region" description="Basic and acidic residues" evidence="1">
    <location>
        <begin position="31"/>
        <end position="40"/>
    </location>
</feature>
<reference evidence="2" key="1">
    <citation type="submission" date="2021-02" db="EMBL/GenBank/DDBJ databases">
        <authorList>
            <person name="Nowell W R."/>
        </authorList>
    </citation>
    <scope>NUCLEOTIDE SEQUENCE</scope>
</reference>
<evidence type="ECO:0000313" key="2">
    <source>
        <dbReference type="EMBL" id="CAF1628744.1"/>
    </source>
</evidence>